<dbReference type="Proteomes" id="UP000499080">
    <property type="component" value="Unassembled WGS sequence"/>
</dbReference>
<sequence length="152" mass="17150">MENDANPNPALIQPMDQNVIQNIKLGYRKLLLTTILNDPLHNENLEKNTDKSIYLNAGLTCSIRLGRNRDPAHSASSRQLFSHHCLKITLFQISVWNPDWAPNLGYMGGGFPLELFQQFLIFASSMGMPMQEDDTIIQHTRAFASDGFTMAQ</sequence>
<keyword evidence="2" id="KW-1185">Reference proteome</keyword>
<comment type="caution">
    <text evidence="1">The sequence shown here is derived from an EMBL/GenBank/DDBJ whole genome shotgun (WGS) entry which is preliminary data.</text>
</comment>
<proteinExistence type="predicted"/>
<evidence type="ECO:0000313" key="2">
    <source>
        <dbReference type="Proteomes" id="UP000499080"/>
    </source>
</evidence>
<evidence type="ECO:0000313" key="1">
    <source>
        <dbReference type="EMBL" id="GBM35580.1"/>
    </source>
</evidence>
<accession>A0A4Y2F231</accession>
<gene>
    <name evidence="1" type="ORF">AVEN_121034_1</name>
</gene>
<dbReference type="EMBL" id="BGPR01000788">
    <property type="protein sequence ID" value="GBM35580.1"/>
    <property type="molecule type" value="Genomic_DNA"/>
</dbReference>
<dbReference type="AlphaFoldDB" id="A0A4Y2F231"/>
<name>A0A4Y2F231_ARAVE</name>
<reference evidence="1 2" key="1">
    <citation type="journal article" date="2019" name="Sci. Rep.">
        <title>Orb-weaving spider Araneus ventricosus genome elucidates the spidroin gene catalogue.</title>
        <authorList>
            <person name="Kono N."/>
            <person name="Nakamura H."/>
            <person name="Ohtoshi R."/>
            <person name="Moran D.A.P."/>
            <person name="Shinohara A."/>
            <person name="Yoshida Y."/>
            <person name="Fujiwara M."/>
            <person name="Mori M."/>
            <person name="Tomita M."/>
            <person name="Arakawa K."/>
        </authorList>
    </citation>
    <scope>NUCLEOTIDE SEQUENCE [LARGE SCALE GENOMIC DNA]</scope>
</reference>
<organism evidence="1 2">
    <name type="scientific">Araneus ventricosus</name>
    <name type="common">Orbweaver spider</name>
    <name type="synonym">Epeira ventricosa</name>
    <dbReference type="NCBI Taxonomy" id="182803"/>
    <lineage>
        <taxon>Eukaryota</taxon>
        <taxon>Metazoa</taxon>
        <taxon>Ecdysozoa</taxon>
        <taxon>Arthropoda</taxon>
        <taxon>Chelicerata</taxon>
        <taxon>Arachnida</taxon>
        <taxon>Araneae</taxon>
        <taxon>Araneomorphae</taxon>
        <taxon>Entelegynae</taxon>
        <taxon>Araneoidea</taxon>
        <taxon>Araneidae</taxon>
        <taxon>Araneus</taxon>
    </lineage>
</organism>
<protein>
    <submittedName>
        <fullName evidence="1">Uncharacterized protein</fullName>
    </submittedName>
</protein>